<sequence>MAQLFGLARIGRDVVVRRTQNGESVANLALAFTYGKKDADGRRPTQWVDASLWGQRAETLSQYLTTGVKVSVTIDEVHIENYERQSGERGAKLVGRVSNIEFGGAPQQQQPASASSRQQAEQRTASQPSQASTLADMSDDVPF</sequence>
<dbReference type="RefSeq" id="WP_102772628.1">
    <property type="nucleotide sequence ID" value="NZ_POQS01000002.1"/>
</dbReference>
<dbReference type="InterPro" id="IPR012340">
    <property type="entry name" value="NA-bd_OB-fold"/>
</dbReference>
<evidence type="ECO:0000313" key="5">
    <source>
        <dbReference type="EMBL" id="PND34564.1"/>
    </source>
</evidence>
<feature type="region of interest" description="Disordered" evidence="4">
    <location>
        <begin position="101"/>
        <end position="143"/>
    </location>
</feature>
<dbReference type="InterPro" id="IPR000424">
    <property type="entry name" value="Primosome_PriB/ssb"/>
</dbReference>
<evidence type="ECO:0000256" key="1">
    <source>
        <dbReference type="ARBA" id="ARBA00023125"/>
    </source>
</evidence>
<dbReference type="AlphaFoldDB" id="A0A2N8KM81"/>
<dbReference type="Gene3D" id="2.40.50.140">
    <property type="entry name" value="Nucleic acid-binding proteins"/>
    <property type="match status" value="1"/>
</dbReference>
<dbReference type="InterPro" id="IPR011344">
    <property type="entry name" value="ssDNA-bd"/>
</dbReference>
<dbReference type="Pfam" id="PF00436">
    <property type="entry name" value="SSB"/>
    <property type="match status" value="1"/>
</dbReference>
<evidence type="ECO:0000313" key="6">
    <source>
        <dbReference type="Proteomes" id="UP000235994"/>
    </source>
</evidence>
<keyword evidence="1 2" id="KW-0238">DNA-binding</keyword>
<comment type="caution">
    <text evidence="5">The sequence shown here is derived from an EMBL/GenBank/DDBJ whole genome shotgun (WGS) entry which is preliminary data.</text>
</comment>
<dbReference type="PIRSF" id="PIRSF002070">
    <property type="entry name" value="SSB"/>
    <property type="match status" value="1"/>
</dbReference>
<evidence type="ECO:0000256" key="2">
    <source>
        <dbReference type="PIRNR" id="PIRNR002070"/>
    </source>
</evidence>
<feature type="compositionally biased region" description="Low complexity" evidence="4">
    <location>
        <begin position="105"/>
        <end position="127"/>
    </location>
</feature>
<evidence type="ECO:0000256" key="3">
    <source>
        <dbReference type="RuleBase" id="RU000524"/>
    </source>
</evidence>
<dbReference type="GO" id="GO:0006260">
    <property type="term" value="P:DNA replication"/>
    <property type="evidence" value="ECO:0007669"/>
    <property type="project" value="InterPro"/>
</dbReference>
<dbReference type="CDD" id="cd04496">
    <property type="entry name" value="SSB_OBF"/>
    <property type="match status" value="1"/>
</dbReference>
<evidence type="ECO:0000256" key="4">
    <source>
        <dbReference type="SAM" id="MobiDB-lite"/>
    </source>
</evidence>
<dbReference type="GO" id="GO:0003697">
    <property type="term" value="F:single-stranded DNA binding"/>
    <property type="evidence" value="ECO:0007669"/>
    <property type="project" value="InterPro"/>
</dbReference>
<organism evidence="5 6">
    <name type="scientific">Achromobacter pulmonis</name>
    <dbReference type="NCBI Taxonomy" id="1389932"/>
    <lineage>
        <taxon>Bacteria</taxon>
        <taxon>Pseudomonadati</taxon>
        <taxon>Pseudomonadota</taxon>
        <taxon>Betaproteobacteria</taxon>
        <taxon>Burkholderiales</taxon>
        <taxon>Alcaligenaceae</taxon>
        <taxon>Achromobacter</taxon>
    </lineage>
</organism>
<dbReference type="EMBL" id="POQS01000002">
    <property type="protein sequence ID" value="PND34564.1"/>
    <property type="molecule type" value="Genomic_DNA"/>
</dbReference>
<dbReference type="SUPFAM" id="SSF50249">
    <property type="entry name" value="Nucleic acid-binding proteins"/>
    <property type="match status" value="1"/>
</dbReference>
<reference evidence="5 6" key="1">
    <citation type="submission" date="2018-01" db="EMBL/GenBank/DDBJ databases">
        <title>The draft genome of an aniline degradation strain ANB-1.</title>
        <authorList>
            <person name="Zhang L."/>
            <person name="Jiang J."/>
        </authorList>
    </citation>
    <scope>NUCLEOTIDE SEQUENCE [LARGE SCALE GENOMIC DNA]</scope>
    <source>
        <strain evidence="5 6">ANB-1</strain>
    </source>
</reference>
<dbReference type="NCBIfam" id="TIGR00621">
    <property type="entry name" value="ssb"/>
    <property type="match status" value="1"/>
</dbReference>
<accession>A0A2N8KM81</accession>
<gene>
    <name evidence="5" type="ORF">C1I89_10310</name>
</gene>
<name>A0A2N8KM81_9BURK</name>
<proteinExistence type="predicted"/>
<dbReference type="PROSITE" id="PS50935">
    <property type="entry name" value="SSB"/>
    <property type="match status" value="1"/>
</dbReference>
<protein>
    <recommendedName>
        <fullName evidence="2 3">Single-stranded DNA-binding protein</fullName>
    </recommendedName>
</protein>
<dbReference type="Proteomes" id="UP000235994">
    <property type="component" value="Unassembled WGS sequence"/>
</dbReference>
<keyword evidence="6" id="KW-1185">Reference proteome</keyword>